<dbReference type="Proteomes" id="UP000000765">
    <property type="component" value="Chromosome"/>
</dbReference>
<dbReference type="KEGG" id="mul:MUL_2304"/>
<reference evidence="2 3" key="1">
    <citation type="journal article" date="2007" name="Genome Res.">
        <title>Reductive evolution and niche adaptation inferred from the genome of Mycobacterium ulcerans, the causative agent of Buruli ulcer.</title>
        <authorList>
            <person name="Stinear T.P."/>
            <person name="Seemann T."/>
            <person name="Pidot S."/>
            <person name="Frigui W."/>
            <person name="Reysset G."/>
            <person name="Garnier T."/>
            <person name="Meurice G."/>
            <person name="Simon D."/>
            <person name="Bouchier C."/>
            <person name="Ma L."/>
            <person name="Tichit M."/>
            <person name="Porter J.L."/>
            <person name="Ryan J."/>
            <person name="Johnson P.D."/>
            <person name="Davies J.K."/>
            <person name="Jenkin G.A."/>
            <person name="Small P.L."/>
            <person name="Jones L.M."/>
            <person name="Tekaia F."/>
            <person name="Laval F."/>
            <person name="Daffe M."/>
            <person name="Parkhill J."/>
            <person name="Cole S.T."/>
        </authorList>
    </citation>
    <scope>NUCLEOTIDE SEQUENCE [LARGE SCALE GENOMIC DNA]</scope>
    <source>
        <strain evidence="2 3">Agy99</strain>
    </source>
</reference>
<dbReference type="EMBL" id="CP000325">
    <property type="protein sequence ID" value="ABL04679.1"/>
    <property type="molecule type" value="Genomic_DNA"/>
</dbReference>
<dbReference type="PROSITE" id="PS51257">
    <property type="entry name" value="PROKAR_LIPOPROTEIN"/>
    <property type="match status" value="1"/>
</dbReference>
<proteinExistence type="predicted"/>
<evidence type="ECO:0000313" key="2">
    <source>
        <dbReference type="EMBL" id="ABL04679.1"/>
    </source>
</evidence>
<dbReference type="HOGENOM" id="CLU_076355_0_0_11"/>
<evidence type="ECO:0000313" key="3">
    <source>
        <dbReference type="Proteomes" id="UP000000765"/>
    </source>
</evidence>
<sequence length="281" mass="30174">MMRIRPELRTIAAFLAVAVLLVGGCGSGGRSGEGPASTSAVAPAGWPAALDDFTMVWTAEPGIDVTAWPAVVVRAYTESFLLASITRDDKYLYPGFAQSVDPNKSIHDPISTQFLWPKTDEPREPRWVGTQRDHILSVTTSGRDVTVIVCEYTFGVASESYLRGGWWRAHVVGPEPYSGIDKMRITMTAPVKPVAPLPAQQGPARAPSIDVFAGWRITSRQGGWFVAAGVGSDWPGAAEDRDTCLAKAPPHPDLVPGEEYDRSLFPTLPASPGWPSTSANA</sequence>
<name>A0PQR0_MYCUA</name>
<protein>
    <submittedName>
        <fullName evidence="2">Conserved hypothetical membrane protein</fullName>
    </submittedName>
</protein>
<feature type="region of interest" description="Disordered" evidence="1">
    <location>
        <begin position="242"/>
        <end position="281"/>
    </location>
</feature>
<dbReference type="AlphaFoldDB" id="A0PQR0"/>
<dbReference type="eggNOG" id="ENOG5032I0V">
    <property type="taxonomic scope" value="Bacteria"/>
</dbReference>
<accession>A0PQR0</accession>
<evidence type="ECO:0000256" key="1">
    <source>
        <dbReference type="SAM" id="MobiDB-lite"/>
    </source>
</evidence>
<organism evidence="2 3">
    <name type="scientific">Mycobacterium ulcerans (strain Agy99)</name>
    <dbReference type="NCBI Taxonomy" id="362242"/>
    <lineage>
        <taxon>Bacteria</taxon>
        <taxon>Bacillati</taxon>
        <taxon>Actinomycetota</taxon>
        <taxon>Actinomycetes</taxon>
        <taxon>Mycobacteriales</taxon>
        <taxon>Mycobacteriaceae</taxon>
        <taxon>Mycobacterium</taxon>
        <taxon>Mycobacterium ulcerans group</taxon>
    </lineage>
</organism>
<gene>
    <name evidence="2" type="ordered locus">MUL_2304</name>
</gene>